<dbReference type="SUPFAM" id="SSF51430">
    <property type="entry name" value="NAD(P)-linked oxidoreductase"/>
    <property type="match status" value="1"/>
</dbReference>
<comment type="caution">
    <text evidence="6">The sequence shown here is derived from an EMBL/GenBank/DDBJ whole genome shotgun (WGS) entry which is preliminary data.</text>
</comment>
<dbReference type="InterPro" id="IPR036812">
    <property type="entry name" value="NAD(P)_OxRdtase_dom_sf"/>
</dbReference>
<dbReference type="Proteomes" id="UP000242146">
    <property type="component" value="Unassembled WGS sequence"/>
</dbReference>
<evidence type="ECO:0000256" key="1">
    <source>
        <dbReference type="ARBA" id="ARBA00023002"/>
    </source>
</evidence>
<evidence type="ECO:0000256" key="2">
    <source>
        <dbReference type="PIRSR" id="PIRSR000097-1"/>
    </source>
</evidence>
<proteinExistence type="predicted"/>
<keyword evidence="7" id="KW-1185">Reference proteome</keyword>
<dbReference type="PROSITE" id="PS00798">
    <property type="entry name" value="ALDOKETO_REDUCTASE_1"/>
    <property type="match status" value="1"/>
</dbReference>
<dbReference type="Gene3D" id="3.20.20.100">
    <property type="entry name" value="NADP-dependent oxidoreductase domain"/>
    <property type="match status" value="1"/>
</dbReference>
<dbReference type="PANTHER" id="PTHR11732">
    <property type="entry name" value="ALDO/KETO REDUCTASE"/>
    <property type="match status" value="1"/>
</dbReference>
<feature type="active site" description="Proton donor" evidence="2">
    <location>
        <position position="53"/>
    </location>
</feature>
<evidence type="ECO:0000259" key="5">
    <source>
        <dbReference type="Pfam" id="PF00248"/>
    </source>
</evidence>
<reference evidence="6 7" key="1">
    <citation type="submission" date="2016-07" db="EMBL/GenBank/DDBJ databases">
        <title>Pervasive Adenine N6-methylation of Active Genes in Fungi.</title>
        <authorList>
            <consortium name="DOE Joint Genome Institute"/>
            <person name="Mondo S.J."/>
            <person name="Dannebaum R.O."/>
            <person name="Kuo R.C."/>
            <person name="Labutti K."/>
            <person name="Haridas S."/>
            <person name="Kuo A."/>
            <person name="Salamov A."/>
            <person name="Ahrendt S.R."/>
            <person name="Lipzen A."/>
            <person name="Sullivan W."/>
            <person name="Andreopoulos W.B."/>
            <person name="Clum A."/>
            <person name="Lindquist E."/>
            <person name="Daum C."/>
            <person name="Ramamoorthy G.K."/>
            <person name="Gryganskyi A."/>
            <person name="Culley D."/>
            <person name="Magnuson J.K."/>
            <person name="James T.Y."/>
            <person name="O'Malley M.A."/>
            <person name="Stajich J.E."/>
            <person name="Spatafora J.W."/>
            <person name="Visel A."/>
            <person name="Grigoriev I.V."/>
        </authorList>
    </citation>
    <scope>NUCLEOTIDE SEQUENCE [LARGE SCALE GENOMIC DNA]</scope>
    <source>
        <strain evidence="6 7">NRRL 3301</strain>
    </source>
</reference>
<dbReference type="PIRSF" id="PIRSF000097">
    <property type="entry name" value="AKR"/>
    <property type="match status" value="1"/>
</dbReference>
<evidence type="ECO:0000256" key="4">
    <source>
        <dbReference type="PIRSR" id="PIRSR000097-3"/>
    </source>
</evidence>
<dbReference type="InterPro" id="IPR018170">
    <property type="entry name" value="Aldo/ket_reductase_CS"/>
</dbReference>
<feature type="domain" description="NADP-dependent oxidoreductase" evidence="5">
    <location>
        <begin position="19"/>
        <end position="287"/>
    </location>
</feature>
<sequence>MPSAPPSHTLNTGAKIPTVGLGTWQATEPDAIYNAILTALKAGYRHIDTAFAYGNEVEVGRAIRDGLAQLELKREDIFVTTKLAPIQARPATVPQAFEKSLSDLGLDYVDLYLLHWPVALNPEPGVLIPLRADGSRDIDDQVAGFEVTWEAMEKLAATGKTKAIGVCNFAIPNLERLLTAAKIPPAVNQIELHPYLPQYKLLEYCASKGIHVTAYSPLGSSGSPLLQDPTLTKIAEAHGVSTAQILISWGALRGTVIPKSVTPSRVISNFQLVDLTEAQVQAINDISKTNSKRFIRPVWGVPVFDEDFE</sequence>
<evidence type="ECO:0000313" key="6">
    <source>
        <dbReference type="EMBL" id="ORX54507.1"/>
    </source>
</evidence>
<dbReference type="GO" id="GO:0016616">
    <property type="term" value="F:oxidoreductase activity, acting on the CH-OH group of donors, NAD or NADP as acceptor"/>
    <property type="evidence" value="ECO:0007669"/>
    <property type="project" value="UniProtKB-ARBA"/>
</dbReference>
<dbReference type="EMBL" id="MCGT01000013">
    <property type="protein sequence ID" value="ORX54507.1"/>
    <property type="molecule type" value="Genomic_DNA"/>
</dbReference>
<dbReference type="OrthoDB" id="416253at2759"/>
<dbReference type="AlphaFoldDB" id="A0A1X2GID1"/>
<gene>
    <name evidence="6" type="ORF">DM01DRAFT_1335641</name>
</gene>
<dbReference type="InterPro" id="IPR023210">
    <property type="entry name" value="NADP_OxRdtase_dom"/>
</dbReference>
<dbReference type="Pfam" id="PF00248">
    <property type="entry name" value="Aldo_ket_red"/>
    <property type="match status" value="1"/>
</dbReference>
<dbReference type="InterPro" id="IPR020471">
    <property type="entry name" value="AKR"/>
</dbReference>
<dbReference type="FunFam" id="3.20.20.100:FF:000002">
    <property type="entry name" value="2,5-diketo-D-gluconic acid reductase A"/>
    <property type="match status" value="1"/>
</dbReference>
<keyword evidence="1" id="KW-0560">Oxidoreductase</keyword>
<organism evidence="6 7">
    <name type="scientific">Hesseltinella vesiculosa</name>
    <dbReference type="NCBI Taxonomy" id="101127"/>
    <lineage>
        <taxon>Eukaryota</taxon>
        <taxon>Fungi</taxon>
        <taxon>Fungi incertae sedis</taxon>
        <taxon>Mucoromycota</taxon>
        <taxon>Mucoromycotina</taxon>
        <taxon>Mucoromycetes</taxon>
        <taxon>Mucorales</taxon>
        <taxon>Cunninghamellaceae</taxon>
        <taxon>Hesseltinella</taxon>
    </lineage>
</organism>
<name>A0A1X2GID1_9FUNG</name>
<feature type="binding site" evidence="3">
    <location>
        <position position="115"/>
    </location>
    <ligand>
        <name>substrate</name>
    </ligand>
</feature>
<accession>A0A1X2GID1</accession>
<dbReference type="PRINTS" id="PR00069">
    <property type="entry name" value="ALDKETRDTASE"/>
</dbReference>
<protein>
    <submittedName>
        <fullName evidence="6">Aldo/keto reductase</fullName>
    </submittedName>
</protein>
<dbReference type="STRING" id="101127.A0A1X2GID1"/>
<evidence type="ECO:0000256" key="3">
    <source>
        <dbReference type="PIRSR" id="PIRSR000097-2"/>
    </source>
</evidence>
<feature type="site" description="Lowers pKa of active site Tyr" evidence="4">
    <location>
        <position position="82"/>
    </location>
</feature>
<evidence type="ECO:0000313" key="7">
    <source>
        <dbReference type="Proteomes" id="UP000242146"/>
    </source>
</evidence>
<dbReference type="PROSITE" id="PS00062">
    <property type="entry name" value="ALDOKETO_REDUCTASE_2"/>
    <property type="match status" value="1"/>
</dbReference>